<dbReference type="EMBL" id="JWIO01000041">
    <property type="protein sequence ID" value="KLL10150.1"/>
    <property type="molecule type" value="Genomic_DNA"/>
</dbReference>
<feature type="transmembrane region" description="Helical" evidence="9">
    <location>
        <begin position="207"/>
        <end position="223"/>
    </location>
</feature>
<evidence type="ECO:0000256" key="2">
    <source>
        <dbReference type="ARBA" id="ARBA00022475"/>
    </source>
</evidence>
<feature type="transmembrane region" description="Helical" evidence="9">
    <location>
        <begin position="52"/>
        <end position="72"/>
    </location>
</feature>
<evidence type="ECO:0000256" key="5">
    <source>
        <dbReference type="ARBA" id="ARBA00022692"/>
    </source>
</evidence>
<feature type="transmembrane region" description="Helical" evidence="9">
    <location>
        <begin position="520"/>
        <end position="540"/>
    </location>
</feature>
<feature type="transmembrane region" description="Helical" evidence="9">
    <location>
        <begin position="132"/>
        <end position="153"/>
    </location>
</feature>
<feature type="compositionally biased region" description="Low complexity" evidence="8">
    <location>
        <begin position="701"/>
        <end position="724"/>
    </location>
</feature>
<feature type="transmembrane region" description="Helical" evidence="9">
    <location>
        <begin position="460"/>
        <end position="481"/>
    </location>
</feature>
<evidence type="ECO:0000313" key="12">
    <source>
        <dbReference type="EMBL" id="KLL10150.1"/>
    </source>
</evidence>
<evidence type="ECO:0000256" key="8">
    <source>
        <dbReference type="SAM" id="MobiDB-lite"/>
    </source>
</evidence>
<feature type="region of interest" description="Disordered" evidence="8">
    <location>
        <begin position="1"/>
        <end position="32"/>
    </location>
</feature>
<feature type="transmembrane region" description="Helical" evidence="9">
    <location>
        <begin position="407"/>
        <end position="427"/>
    </location>
</feature>
<gene>
    <name evidence="12" type="ORF">FrCorBMG51_19825</name>
</gene>
<keyword evidence="6 9" id="KW-1133">Transmembrane helix</keyword>
<feature type="transmembrane region" description="Helical" evidence="9">
    <location>
        <begin position="487"/>
        <end position="508"/>
    </location>
</feature>
<feature type="transmembrane region" description="Helical" evidence="9">
    <location>
        <begin position="433"/>
        <end position="453"/>
    </location>
</feature>
<feature type="compositionally biased region" description="Gly residues" evidence="8">
    <location>
        <begin position="725"/>
        <end position="746"/>
    </location>
</feature>
<keyword evidence="7 9" id="KW-0472">Membrane</keyword>
<comment type="caution">
    <text evidence="12">The sequence shown here is derived from an EMBL/GenBank/DDBJ whole genome shotgun (WGS) entry which is preliminary data.</text>
</comment>
<evidence type="ECO:0000256" key="3">
    <source>
        <dbReference type="ARBA" id="ARBA00022676"/>
    </source>
</evidence>
<organism evidence="12 13">
    <name type="scientific">Protofrankia coriariae</name>
    <dbReference type="NCBI Taxonomy" id="1562887"/>
    <lineage>
        <taxon>Bacteria</taxon>
        <taxon>Bacillati</taxon>
        <taxon>Actinomycetota</taxon>
        <taxon>Actinomycetes</taxon>
        <taxon>Frankiales</taxon>
        <taxon>Frankiaceae</taxon>
        <taxon>Protofrankia</taxon>
    </lineage>
</organism>
<evidence type="ECO:0000313" key="13">
    <source>
        <dbReference type="Proteomes" id="UP000035425"/>
    </source>
</evidence>
<comment type="subcellular location">
    <subcellularLocation>
        <location evidence="1">Cell membrane</location>
        <topology evidence="1">Multi-pass membrane protein</topology>
    </subcellularLocation>
</comment>
<feature type="region of interest" description="Disordered" evidence="8">
    <location>
        <begin position="574"/>
        <end position="609"/>
    </location>
</feature>
<feature type="transmembrane region" description="Helical" evidence="9">
    <location>
        <begin position="160"/>
        <end position="179"/>
    </location>
</feature>
<name>A0ABR5F0A9_9ACTN</name>
<feature type="transmembrane region" description="Helical" evidence="9">
    <location>
        <begin position="252"/>
        <end position="271"/>
    </location>
</feature>
<evidence type="ECO:0000259" key="10">
    <source>
        <dbReference type="Pfam" id="PF13231"/>
    </source>
</evidence>
<feature type="transmembrane region" description="Helical" evidence="9">
    <location>
        <begin position="378"/>
        <end position="395"/>
    </location>
</feature>
<dbReference type="InterPro" id="IPR038731">
    <property type="entry name" value="RgtA/B/C-like"/>
</dbReference>
<dbReference type="PANTHER" id="PTHR33908:SF3">
    <property type="entry name" value="UNDECAPRENYL PHOSPHATE-ALPHA-4-AMINO-4-DEOXY-L-ARABINOSE ARABINOSYL TRANSFERASE"/>
    <property type="match status" value="1"/>
</dbReference>
<feature type="domain" description="Putative mannosyltransferase YkcA/B-like C-terminal" evidence="11">
    <location>
        <begin position="619"/>
        <end position="691"/>
    </location>
</feature>
<evidence type="ECO:0000256" key="4">
    <source>
        <dbReference type="ARBA" id="ARBA00022679"/>
    </source>
</evidence>
<dbReference type="InterPro" id="IPR056785">
    <property type="entry name" value="YkcA/B-like_C"/>
</dbReference>
<sequence length="775" mass="77770">MAKKAGVGGLDWSTVDTNPGPTAPPRQMPGRAAYRSPVRLPRPLRGHAADPWWIRPALLVLLAATAVGYLWGLGASQYANSFYAAAVQAGTQSWKAWFFGSFDASNFITVDKPPASLWVMGLSGRIFGFNSWSMLVPNALEGVAAVGILYLVVRRWIGPRAGLLAAAVFALTPVAVLMFKFNNPDALLVLLLVVAAYSVVRATEDGGFRWIALAGVAVGFAFLTKMMQAFLPVPAFALVYLVAAPTSVGRRLLGLLAGAGAIVVSAGWYVAAVELWPKDSRPYIGGSTNNSILELTFGYNGLGRVFGGDGNPGGGAGRGMFTGPPQGDLPAGAAAYLNQMAPPGGVGGPGTGGGPGGGMFGGATGWNRLFSGEMGTQISWLLPAALIALVGGLWVTRRAARTDRVRAGLLLWGGWTLVTGGVFSYMSGIIHPYYTIAVAPGIGGLLAFGGTALWRARDSWVSRVLMASAVGVTGGWSFVLLNRTPDWYPALRFVVVAAAGVGVLALLVGRRLPTRSVAGAVVGAAAVALALGAPSAAYAVETASAPHSGSIPSAGPATAGGGFPGRMTRQFFGPAGGATNGAASGRPRDDRGFGGGAGGSAGGPGGGFGGGVAADSEIVQLLRNGQAGHRWAAATSGSQSAGPLELASGTAVMAMGGFSGGDPTPTLDQFKQYVAAGDIHYYIAGGGAGRSAAPAAPAASAGAAPAAGDDPAASGEPGGSSEPGVFGGPGEAGGFGGPGGFGGRGSGEITSWVESSFTALTVGGQTVYDLTRPTS</sequence>
<accession>A0ABR5F0A9</accession>
<feature type="domain" description="Glycosyltransferase RgtA/B/C/D-like" evidence="10">
    <location>
        <begin position="111"/>
        <end position="265"/>
    </location>
</feature>
<proteinExistence type="predicted"/>
<dbReference type="InterPro" id="IPR050297">
    <property type="entry name" value="LipidA_mod_glycosyltrf_83"/>
</dbReference>
<keyword evidence="13" id="KW-1185">Reference proteome</keyword>
<evidence type="ECO:0000256" key="6">
    <source>
        <dbReference type="ARBA" id="ARBA00022989"/>
    </source>
</evidence>
<evidence type="ECO:0000259" key="11">
    <source>
        <dbReference type="Pfam" id="PF24878"/>
    </source>
</evidence>
<evidence type="ECO:0000256" key="1">
    <source>
        <dbReference type="ARBA" id="ARBA00004651"/>
    </source>
</evidence>
<feature type="compositionally biased region" description="Gly residues" evidence="8">
    <location>
        <begin position="593"/>
        <end position="609"/>
    </location>
</feature>
<dbReference type="Proteomes" id="UP000035425">
    <property type="component" value="Unassembled WGS sequence"/>
</dbReference>
<feature type="transmembrane region" description="Helical" evidence="9">
    <location>
        <begin position="229"/>
        <end position="245"/>
    </location>
</feature>
<keyword evidence="3" id="KW-0328">Glycosyltransferase</keyword>
<protein>
    <submittedName>
        <fullName evidence="12">Glycosyl transferase</fullName>
    </submittedName>
</protein>
<feature type="transmembrane region" description="Helical" evidence="9">
    <location>
        <begin position="185"/>
        <end position="200"/>
    </location>
</feature>
<feature type="region of interest" description="Disordered" evidence="8">
    <location>
        <begin position="701"/>
        <end position="748"/>
    </location>
</feature>
<evidence type="ECO:0000256" key="7">
    <source>
        <dbReference type="ARBA" id="ARBA00023136"/>
    </source>
</evidence>
<dbReference type="PANTHER" id="PTHR33908">
    <property type="entry name" value="MANNOSYLTRANSFERASE YKCB-RELATED"/>
    <property type="match status" value="1"/>
</dbReference>
<keyword evidence="2" id="KW-1003">Cell membrane</keyword>
<evidence type="ECO:0000256" key="9">
    <source>
        <dbReference type="SAM" id="Phobius"/>
    </source>
</evidence>
<dbReference type="Pfam" id="PF24878">
    <property type="entry name" value="YkcB_C"/>
    <property type="match status" value="1"/>
</dbReference>
<reference evidence="12 13" key="1">
    <citation type="submission" date="2014-12" db="EMBL/GenBank/DDBJ databases">
        <title>Frankia sp. BMG5.1 draft genome.</title>
        <authorList>
            <person name="Gtari M."/>
            <person name="Ghodhbane-Gtari F."/>
            <person name="Nouioui I."/>
            <person name="Ktari A."/>
            <person name="Hezbri K."/>
            <person name="Mimouni W."/>
            <person name="Sbissi I."/>
            <person name="Ayari A."/>
            <person name="Yamanaka T."/>
            <person name="Normand P."/>
            <person name="Tisa L.S."/>
            <person name="Boudabous A."/>
        </authorList>
    </citation>
    <scope>NUCLEOTIDE SEQUENCE [LARGE SCALE GENOMIC DNA]</scope>
    <source>
        <strain evidence="12 13">BMG5.1</strain>
    </source>
</reference>
<dbReference type="GO" id="GO:0016740">
    <property type="term" value="F:transferase activity"/>
    <property type="evidence" value="ECO:0007669"/>
    <property type="project" value="UniProtKB-KW"/>
</dbReference>
<keyword evidence="5 9" id="KW-0812">Transmembrane</keyword>
<dbReference type="Pfam" id="PF13231">
    <property type="entry name" value="PMT_2"/>
    <property type="match status" value="1"/>
</dbReference>
<keyword evidence="4 12" id="KW-0808">Transferase</keyword>